<evidence type="ECO:0000313" key="2">
    <source>
        <dbReference type="Proteomes" id="UP000499080"/>
    </source>
</evidence>
<dbReference type="InterPro" id="IPR036397">
    <property type="entry name" value="RNaseH_sf"/>
</dbReference>
<reference evidence="1 2" key="1">
    <citation type="journal article" date="2019" name="Sci. Rep.">
        <title>Orb-weaving spider Araneus ventricosus genome elucidates the spidroin gene catalogue.</title>
        <authorList>
            <person name="Kono N."/>
            <person name="Nakamura H."/>
            <person name="Ohtoshi R."/>
            <person name="Moran D.A.P."/>
            <person name="Shinohara A."/>
            <person name="Yoshida Y."/>
            <person name="Fujiwara M."/>
            <person name="Mori M."/>
            <person name="Tomita M."/>
            <person name="Arakawa K."/>
        </authorList>
    </citation>
    <scope>NUCLEOTIDE SEQUENCE [LARGE SCALE GENOMIC DNA]</scope>
</reference>
<dbReference type="PANTHER" id="PTHR47331">
    <property type="entry name" value="PHD-TYPE DOMAIN-CONTAINING PROTEIN"/>
    <property type="match status" value="1"/>
</dbReference>
<dbReference type="Proteomes" id="UP000499080">
    <property type="component" value="Unassembled WGS sequence"/>
</dbReference>
<protein>
    <recommendedName>
        <fullName evidence="3">Integrase catalytic domain-containing protein</fullName>
    </recommendedName>
</protein>
<keyword evidence="2" id="KW-1185">Reference proteome</keyword>
<name>A0A4Y2HKS9_ARAVE</name>
<evidence type="ECO:0000313" key="1">
    <source>
        <dbReference type="EMBL" id="GBM65937.1"/>
    </source>
</evidence>
<comment type="caution">
    <text evidence="1">The sequence shown here is derived from an EMBL/GenBank/DDBJ whole genome shotgun (WGS) entry which is preliminary data.</text>
</comment>
<accession>A0A4Y2HKS9</accession>
<evidence type="ECO:0008006" key="3">
    <source>
        <dbReference type="Google" id="ProtNLM"/>
    </source>
</evidence>
<dbReference type="SUPFAM" id="SSF53098">
    <property type="entry name" value="Ribonuclease H-like"/>
    <property type="match status" value="1"/>
</dbReference>
<dbReference type="Gene3D" id="3.30.420.10">
    <property type="entry name" value="Ribonuclease H-like superfamily/Ribonuclease H"/>
    <property type="match status" value="1"/>
</dbReference>
<dbReference type="InterPro" id="IPR012337">
    <property type="entry name" value="RNaseH-like_sf"/>
</dbReference>
<proteinExistence type="predicted"/>
<dbReference type="AlphaFoldDB" id="A0A4Y2HKS9"/>
<sequence length="118" mass="13531">MLVLFLYNLFRGRGAKTIKGYIVIFVCFAIKALHLELVSDLTSEAFIAVLKRFFSKRGTTKDIHSDNRTTFIGAKTKLGDLFKFISKINLDENVYFFPSHMKIEWHTIPPLSPDFVGL</sequence>
<organism evidence="1 2">
    <name type="scientific">Araneus ventricosus</name>
    <name type="common">Orbweaver spider</name>
    <name type="synonym">Epeira ventricosa</name>
    <dbReference type="NCBI Taxonomy" id="182803"/>
    <lineage>
        <taxon>Eukaryota</taxon>
        <taxon>Metazoa</taxon>
        <taxon>Ecdysozoa</taxon>
        <taxon>Arthropoda</taxon>
        <taxon>Chelicerata</taxon>
        <taxon>Arachnida</taxon>
        <taxon>Araneae</taxon>
        <taxon>Araneomorphae</taxon>
        <taxon>Entelegynae</taxon>
        <taxon>Araneoidea</taxon>
        <taxon>Araneidae</taxon>
        <taxon>Araneus</taxon>
    </lineage>
</organism>
<gene>
    <name evidence="1" type="ORF">AVEN_152154_1</name>
</gene>
<dbReference type="OrthoDB" id="6430357at2759"/>
<dbReference type="GO" id="GO:0003676">
    <property type="term" value="F:nucleic acid binding"/>
    <property type="evidence" value="ECO:0007669"/>
    <property type="project" value="InterPro"/>
</dbReference>
<dbReference type="EMBL" id="BGPR01002002">
    <property type="protein sequence ID" value="GBM65937.1"/>
    <property type="molecule type" value="Genomic_DNA"/>
</dbReference>